<keyword evidence="2" id="KW-1185">Reference proteome</keyword>
<evidence type="ECO:0000313" key="1">
    <source>
        <dbReference type="EMBL" id="KAI3695898.1"/>
    </source>
</evidence>
<reference evidence="1 2" key="2">
    <citation type="journal article" date="2022" name="Mol. Ecol. Resour.">
        <title>The genomes of chicory, endive, great burdock and yacon provide insights into Asteraceae paleo-polyploidization history and plant inulin production.</title>
        <authorList>
            <person name="Fan W."/>
            <person name="Wang S."/>
            <person name="Wang H."/>
            <person name="Wang A."/>
            <person name="Jiang F."/>
            <person name="Liu H."/>
            <person name="Zhao H."/>
            <person name="Xu D."/>
            <person name="Zhang Y."/>
        </authorList>
    </citation>
    <scope>NUCLEOTIDE SEQUENCE [LARGE SCALE GENOMIC DNA]</scope>
    <source>
        <strain evidence="2">cv. Yunnan</strain>
        <tissue evidence="1">Leaves</tissue>
    </source>
</reference>
<accession>A0ACB8ZF12</accession>
<proteinExistence type="predicted"/>
<evidence type="ECO:0000313" key="2">
    <source>
        <dbReference type="Proteomes" id="UP001056120"/>
    </source>
</evidence>
<comment type="caution">
    <text evidence="1">The sequence shown here is derived from an EMBL/GenBank/DDBJ whole genome shotgun (WGS) entry which is preliminary data.</text>
</comment>
<dbReference type="EMBL" id="CM042043">
    <property type="protein sequence ID" value="KAI3695898.1"/>
    <property type="molecule type" value="Genomic_DNA"/>
</dbReference>
<sequence length="339" mass="38597">MGIWYKKISYGTVVWVANRDTPIKDKSGVLKLSIHGNLEIRSGGNNMVWSSNSTVSVGSNSPVVELLDTGNLIVWNENKNLIWQSFDYPGDTFLPNMKFGKDLVTGSQRSMTSWKSPDDPSIGEYSSIIDTDGYPQTFGWKGSVLVSRRGPWNGLGFSGFPIEKENGIYTTEFVVNEKEIYHIYALKSSVVQRVILRWDGKTKILQWIERIKDWIVYADKEWNASDWASGCIHKKPLNCENRDGFWKIAGMKVPDTRRSWYDVNMTLGECETACKRNCSCTAYGSLDIRNGGTGCLLWFDELLDTREFDAIQDIYIRVDASELEVVTFLQNTQYTDVYL</sequence>
<name>A0ACB8ZF12_9ASTR</name>
<gene>
    <name evidence="1" type="ORF">L1987_78902</name>
</gene>
<organism evidence="1 2">
    <name type="scientific">Smallanthus sonchifolius</name>
    <dbReference type="NCBI Taxonomy" id="185202"/>
    <lineage>
        <taxon>Eukaryota</taxon>
        <taxon>Viridiplantae</taxon>
        <taxon>Streptophyta</taxon>
        <taxon>Embryophyta</taxon>
        <taxon>Tracheophyta</taxon>
        <taxon>Spermatophyta</taxon>
        <taxon>Magnoliopsida</taxon>
        <taxon>eudicotyledons</taxon>
        <taxon>Gunneridae</taxon>
        <taxon>Pentapetalae</taxon>
        <taxon>asterids</taxon>
        <taxon>campanulids</taxon>
        <taxon>Asterales</taxon>
        <taxon>Asteraceae</taxon>
        <taxon>Asteroideae</taxon>
        <taxon>Heliantheae alliance</taxon>
        <taxon>Millerieae</taxon>
        <taxon>Smallanthus</taxon>
    </lineage>
</organism>
<protein>
    <submittedName>
        <fullName evidence="1">Uncharacterized protein</fullName>
    </submittedName>
</protein>
<reference evidence="2" key="1">
    <citation type="journal article" date="2022" name="Mol. Ecol. Resour.">
        <title>The genomes of chicory, endive, great burdock and yacon provide insights into Asteraceae palaeo-polyploidization history and plant inulin production.</title>
        <authorList>
            <person name="Fan W."/>
            <person name="Wang S."/>
            <person name="Wang H."/>
            <person name="Wang A."/>
            <person name="Jiang F."/>
            <person name="Liu H."/>
            <person name="Zhao H."/>
            <person name="Xu D."/>
            <person name="Zhang Y."/>
        </authorList>
    </citation>
    <scope>NUCLEOTIDE SEQUENCE [LARGE SCALE GENOMIC DNA]</scope>
    <source>
        <strain evidence="2">cv. Yunnan</strain>
    </source>
</reference>
<dbReference type="Proteomes" id="UP001056120">
    <property type="component" value="Linkage Group LG26"/>
</dbReference>